<evidence type="ECO:0000256" key="1">
    <source>
        <dbReference type="SAM" id="Phobius"/>
    </source>
</evidence>
<evidence type="ECO:0008006" key="4">
    <source>
        <dbReference type="Google" id="ProtNLM"/>
    </source>
</evidence>
<dbReference type="InterPro" id="IPR009937">
    <property type="entry name" value="Phage_holin_3_6"/>
</dbReference>
<keyword evidence="1" id="KW-1133">Transmembrane helix</keyword>
<comment type="caution">
    <text evidence="2">The sequence shown here is derived from an EMBL/GenBank/DDBJ whole genome shotgun (WGS) entry which is preliminary data.</text>
</comment>
<name>A0A840HZV5_9PROT</name>
<dbReference type="Proteomes" id="UP000563524">
    <property type="component" value="Unassembled WGS sequence"/>
</dbReference>
<evidence type="ECO:0000313" key="3">
    <source>
        <dbReference type="Proteomes" id="UP000563524"/>
    </source>
</evidence>
<accession>A0A840HZV5</accession>
<feature type="transmembrane region" description="Helical" evidence="1">
    <location>
        <begin position="100"/>
        <end position="118"/>
    </location>
</feature>
<proteinExistence type="predicted"/>
<keyword evidence="1" id="KW-0812">Transmembrane</keyword>
<reference evidence="2 3" key="1">
    <citation type="submission" date="2020-08" db="EMBL/GenBank/DDBJ databases">
        <title>Genomic Encyclopedia of Type Strains, Phase IV (KMG-IV): sequencing the most valuable type-strain genomes for metagenomic binning, comparative biology and taxonomic classification.</title>
        <authorList>
            <person name="Goeker M."/>
        </authorList>
    </citation>
    <scope>NUCLEOTIDE SEQUENCE [LARGE SCALE GENOMIC DNA]</scope>
    <source>
        <strain evidence="2 3">DSM 102850</strain>
    </source>
</reference>
<keyword evidence="3" id="KW-1185">Reference proteome</keyword>
<evidence type="ECO:0000313" key="2">
    <source>
        <dbReference type="EMBL" id="MBB4658366.1"/>
    </source>
</evidence>
<dbReference type="EMBL" id="JACHOB010000001">
    <property type="protein sequence ID" value="MBB4658366.1"/>
    <property type="molecule type" value="Genomic_DNA"/>
</dbReference>
<dbReference type="Pfam" id="PF07332">
    <property type="entry name" value="Phage_holin_3_6"/>
    <property type="match status" value="1"/>
</dbReference>
<sequence length="150" mass="15481">MASATPPNGSEYTAEQVRVAGGPGYVADPSVGTLISSLLSDTSRLVRDEVRLAKAEAGEKATQAVHGVRDIAIGGGIAFLGVIFLLLAAVYGLSEVMHPAFAALIVGAVVAIIGYVLLKKGTADLKAKNLAPKRTQANISRDAHMVKESV</sequence>
<feature type="transmembrane region" description="Helical" evidence="1">
    <location>
        <begin position="71"/>
        <end position="94"/>
    </location>
</feature>
<dbReference type="AlphaFoldDB" id="A0A840HZV5"/>
<dbReference type="RefSeq" id="WP_183816140.1">
    <property type="nucleotide sequence ID" value="NZ_JACHOB010000001.1"/>
</dbReference>
<organism evidence="2 3">
    <name type="scientific">Parvularcula dongshanensis</name>
    <dbReference type="NCBI Taxonomy" id="1173995"/>
    <lineage>
        <taxon>Bacteria</taxon>
        <taxon>Pseudomonadati</taxon>
        <taxon>Pseudomonadota</taxon>
        <taxon>Alphaproteobacteria</taxon>
        <taxon>Parvularculales</taxon>
        <taxon>Parvularculaceae</taxon>
        <taxon>Parvularcula</taxon>
    </lineage>
</organism>
<protein>
    <recommendedName>
        <fullName evidence="4">Phage holin family protein</fullName>
    </recommendedName>
</protein>
<keyword evidence="1" id="KW-0472">Membrane</keyword>
<gene>
    <name evidence="2" type="ORF">GGQ59_000866</name>
</gene>